<feature type="signal peptide" evidence="1">
    <location>
        <begin position="1"/>
        <end position="20"/>
    </location>
</feature>
<reference evidence="3" key="1">
    <citation type="journal article" date="2017" name="Genome Biol.">
        <title>Comparative genomics reveals high biological diversity and specific adaptations in the industrially and medically important fungal genus Aspergillus.</title>
        <authorList>
            <person name="de Vries R.P."/>
            <person name="Riley R."/>
            <person name="Wiebenga A."/>
            <person name="Aguilar-Osorio G."/>
            <person name="Amillis S."/>
            <person name="Uchima C.A."/>
            <person name="Anderluh G."/>
            <person name="Asadollahi M."/>
            <person name="Askin M."/>
            <person name="Barry K."/>
            <person name="Battaglia E."/>
            <person name="Bayram O."/>
            <person name="Benocci T."/>
            <person name="Braus-Stromeyer S.A."/>
            <person name="Caldana C."/>
            <person name="Canovas D."/>
            <person name="Cerqueira G.C."/>
            <person name="Chen F."/>
            <person name="Chen W."/>
            <person name="Choi C."/>
            <person name="Clum A."/>
            <person name="Dos Santos R.A."/>
            <person name="Damasio A.R."/>
            <person name="Diallinas G."/>
            <person name="Emri T."/>
            <person name="Fekete E."/>
            <person name="Flipphi M."/>
            <person name="Freyberg S."/>
            <person name="Gallo A."/>
            <person name="Gournas C."/>
            <person name="Habgood R."/>
            <person name="Hainaut M."/>
            <person name="Harispe M.L."/>
            <person name="Henrissat B."/>
            <person name="Hilden K.S."/>
            <person name="Hope R."/>
            <person name="Hossain A."/>
            <person name="Karabika E."/>
            <person name="Karaffa L."/>
            <person name="Karanyi Z."/>
            <person name="Krasevec N."/>
            <person name="Kuo A."/>
            <person name="Kusch H."/>
            <person name="LaButti K."/>
            <person name="Lagendijk E.L."/>
            <person name="Lapidus A."/>
            <person name="Levasseur A."/>
            <person name="Lindquist E."/>
            <person name="Lipzen A."/>
            <person name="Logrieco A.F."/>
            <person name="MacCabe A."/>
            <person name="Maekelae M.R."/>
            <person name="Malavazi I."/>
            <person name="Melin P."/>
            <person name="Meyer V."/>
            <person name="Mielnichuk N."/>
            <person name="Miskei M."/>
            <person name="Molnar A.P."/>
            <person name="Mule G."/>
            <person name="Ngan C.Y."/>
            <person name="Orejas M."/>
            <person name="Orosz E."/>
            <person name="Ouedraogo J.P."/>
            <person name="Overkamp K.M."/>
            <person name="Park H.-S."/>
            <person name="Perrone G."/>
            <person name="Piumi F."/>
            <person name="Punt P.J."/>
            <person name="Ram A.F."/>
            <person name="Ramon A."/>
            <person name="Rauscher S."/>
            <person name="Record E."/>
            <person name="Riano-Pachon D.M."/>
            <person name="Robert V."/>
            <person name="Roehrig J."/>
            <person name="Ruller R."/>
            <person name="Salamov A."/>
            <person name="Salih N.S."/>
            <person name="Samson R.A."/>
            <person name="Sandor E."/>
            <person name="Sanguinetti M."/>
            <person name="Schuetze T."/>
            <person name="Sepcic K."/>
            <person name="Shelest E."/>
            <person name="Sherlock G."/>
            <person name="Sophianopoulou V."/>
            <person name="Squina F.M."/>
            <person name="Sun H."/>
            <person name="Susca A."/>
            <person name="Todd R.B."/>
            <person name="Tsang A."/>
            <person name="Unkles S.E."/>
            <person name="van de Wiele N."/>
            <person name="van Rossen-Uffink D."/>
            <person name="Oliveira J.V."/>
            <person name="Vesth T.C."/>
            <person name="Visser J."/>
            <person name="Yu J.-H."/>
            <person name="Zhou M."/>
            <person name="Andersen M.R."/>
            <person name="Archer D.B."/>
            <person name="Baker S.E."/>
            <person name="Benoit I."/>
            <person name="Brakhage A.A."/>
            <person name="Braus G.H."/>
            <person name="Fischer R."/>
            <person name="Frisvad J.C."/>
            <person name="Goldman G.H."/>
            <person name="Houbraken J."/>
            <person name="Oakley B."/>
            <person name="Pocsi I."/>
            <person name="Scazzocchio C."/>
            <person name="Seiboth B."/>
            <person name="vanKuyk P.A."/>
            <person name="Wortman J."/>
            <person name="Dyer P.S."/>
            <person name="Grigoriev I.V."/>
        </authorList>
    </citation>
    <scope>NUCLEOTIDE SEQUENCE [LARGE SCALE GENOMIC DNA]</scope>
    <source>
        <strain evidence="3">CBS 506.65</strain>
    </source>
</reference>
<dbReference type="Proteomes" id="UP000184188">
    <property type="component" value="Unassembled WGS sequence"/>
</dbReference>
<dbReference type="AlphaFoldDB" id="A0A1L9S4U2"/>
<dbReference type="EMBL" id="KV878366">
    <property type="protein sequence ID" value="OJJ42188.1"/>
    <property type="molecule type" value="Genomic_DNA"/>
</dbReference>
<evidence type="ECO:0000313" key="2">
    <source>
        <dbReference type="EMBL" id="OJJ42188.1"/>
    </source>
</evidence>
<dbReference type="GeneID" id="34610790"/>
<feature type="chain" id="PRO_5012950887" evidence="1">
    <location>
        <begin position="21"/>
        <end position="88"/>
    </location>
</feature>
<sequence length="88" mass="9485">MFFNMKSVVGLLALSMVAVAAPADDFKRAPASSLDKRTDCFGGSYGTCVIEYFELFCLAQCKSDDGIAVQDCRTQCDTAGGVYCQEEC</sequence>
<gene>
    <name evidence="2" type="ORF">ASPZODRAFT_137449</name>
</gene>
<organism evidence="2 3">
    <name type="scientific">Penicilliopsis zonata CBS 506.65</name>
    <dbReference type="NCBI Taxonomy" id="1073090"/>
    <lineage>
        <taxon>Eukaryota</taxon>
        <taxon>Fungi</taxon>
        <taxon>Dikarya</taxon>
        <taxon>Ascomycota</taxon>
        <taxon>Pezizomycotina</taxon>
        <taxon>Eurotiomycetes</taxon>
        <taxon>Eurotiomycetidae</taxon>
        <taxon>Eurotiales</taxon>
        <taxon>Aspergillaceae</taxon>
        <taxon>Penicilliopsis</taxon>
    </lineage>
</organism>
<dbReference type="VEuPathDB" id="FungiDB:ASPZODRAFT_137449"/>
<keyword evidence="3" id="KW-1185">Reference proteome</keyword>
<dbReference type="RefSeq" id="XP_022576698.1">
    <property type="nucleotide sequence ID" value="XM_022724325.1"/>
</dbReference>
<proteinExistence type="predicted"/>
<evidence type="ECO:0000313" key="3">
    <source>
        <dbReference type="Proteomes" id="UP000184188"/>
    </source>
</evidence>
<protein>
    <submittedName>
        <fullName evidence="2">Uncharacterized protein</fullName>
    </submittedName>
</protein>
<dbReference type="OrthoDB" id="4532425at2759"/>
<keyword evidence="1" id="KW-0732">Signal</keyword>
<evidence type="ECO:0000256" key="1">
    <source>
        <dbReference type="SAM" id="SignalP"/>
    </source>
</evidence>
<name>A0A1L9S4U2_9EURO</name>
<accession>A0A1L9S4U2</accession>